<dbReference type="EMBL" id="JAPFRF010000011">
    <property type="protein sequence ID" value="KAJ7317898.1"/>
    <property type="molecule type" value="Genomic_DNA"/>
</dbReference>
<gene>
    <name evidence="2" type="ORF">JRQ81_004060</name>
</gene>
<proteinExistence type="predicted"/>
<dbReference type="OrthoDB" id="9863428at2759"/>
<feature type="non-terminal residue" evidence="2">
    <location>
        <position position="94"/>
    </location>
</feature>
<feature type="transmembrane region" description="Helical" evidence="1">
    <location>
        <begin position="20"/>
        <end position="38"/>
    </location>
</feature>
<comment type="caution">
    <text evidence="2">The sequence shown here is derived from an EMBL/GenBank/DDBJ whole genome shotgun (WGS) entry which is preliminary data.</text>
</comment>
<organism evidence="2 3">
    <name type="scientific">Phrynocephalus forsythii</name>
    <dbReference type="NCBI Taxonomy" id="171643"/>
    <lineage>
        <taxon>Eukaryota</taxon>
        <taxon>Metazoa</taxon>
        <taxon>Chordata</taxon>
        <taxon>Craniata</taxon>
        <taxon>Vertebrata</taxon>
        <taxon>Euteleostomi</taxon>
        <taxon>Lepidosauria</taxon>
        <taxon>Squamata</taxon>
        <taxon>Bifurcata</taxon>
        <taxon>Unidentata</taxon>
        <taxon>Episquamata</taxon>
        <taxon>Toxicofera</taxon>
        <taxon>Iguania</taxon>
        <taxon>Acrodonta</taxon>
        <taxon>Agamidae</taxon>
        <taxon>Agaminae</taxon>
        <taxon>Phrynocephalus</taxon>
    </lineage>
</organism>
<reference evidence="2" key="1">
    <citation type="journal article" date="2023" name="DNA Res.">
        <title>Chromosome-level genome assembly of Phrynocephalus forsythii using third-generation DNA sequencing and Hi-C analysis.</title>
        <authorList>
            <person name="Qi Y."/>
            <person name="Zhao W."/>
            <person name="Zhao Y."/>
            <person name="Niu C."/>
            <person name="Cao S."/>
            <person name="Zhang Y."/>
        </authorList>
    </citation>
    <scope>NUCLEOTIDE SEQUENCE</scope>
    <source>
        <tissue evidence="2">Muscle</tissue>
    </source>
</reference>
<keyword evidence="1" id="KW-0472">Membrane</keyword>
<keyword evidence="3" id="KW-1185">Reference proteome</keyword>
<evidence type="ECO:0000256" key="1">
    <source>
        <dbReference type="SAM" id="Phobius"/>
    </source>
</evidence>
<dbReference type="AlphaFoldDB" id="A0A9Q0XKZ3"/>
<keyword evidence="1" id="KW-0812">Transmembrane</keyword>
<evidence type="ECO:0000313" key="3">
    <source>
        <dbReference type="Proteomes" id="UP001142489"/>
    </source>
</evidence>
<accession>A0A9Q0XKZ3</accession>
<keyword evidence="1" id="KW-1133">Transmembrane helix</keyword>
<evidence type="ECO:0000313" key="2">
    <source>
        <dbReference type="EMBL" id="KAJ7317898.1"/>
    </source>
</evidence>
<name>A0A9Q0XKZ3_9SAUR</name>
<protein>
    <submittedName>
        <fullName evidence="2">Uncharacterized protein</fullName>
    </submittedName>
</protein>
<dbReference type="Proteomes" id="UP001142489">
    <property type="component" value="Unassembled WGS sequence"/>
</dbReference>
<sequence length="94" mass="10771">MSSEWKCICQDSYEATLFQVAAILAFLGAFRISNLVVASKEDKSKEALQITDVSWQQGLRCRGFWWCILSIGHSYVYRAEKYVTRTAWGRNLGL</sequence>